<evidence type="ECO:0000256" key="5">
    <source>
        <dbReference type="ARBA" id="ARBA00022801"/>
    </source>
</evidence>
<evidence type="ECO:0000313" key="12">
    <source>
        <dbReference type="Proteomes" id="UP000027265"/>
    </source>
</evidence>
<evidence type="ECO:0000256" key="8">
    <source>
        <dbReference type="ARBA" id="ARBA00023316"/>
    </source>
</evidence>
<dbReference type="InterPro" id="IPR012334">
    <property type="entry name" value="Pectin_lyas_fold"/>
</dbReference>
<dbReference type="HOGENOM" id="CLU_016031_1_1_1"/>
<evidence type="ECO:0000256" key="1">
    <source>
        <dbReference type="ARBA" id="ARBA00004613"/>
    </source>
</evidence>
<evidence type="ECO:0000256" key="2">
    <source>
        <dbReference type="ARBA" id="ARBA00008834"/>
    </source>
</evidence>
<evidence type="ECO:0000256" key="4">
    <source>
        <dbReference type="ARBA" id="ARBA00022729"/>
    </source>
</evidence>
<dbReference type="InterPro" id="IPR000743">
    <property type="entry name" value="Glyco_hydro_28"/>
</dbReference>
<keyword evidence="7 9" id="KW-0326">Glycosidase</keyword>
<dbReference type="Pfam" id="PF00295">
    <property type="entry name" value="Glyco_hydro_28"/>
    <property type="match status" value="1"/>
</dbReference>
<organism evidence="11 12">
    <name type="scientific">Jaapia argillacea MUCL 33604</name>
    <dbReference type="NCBI Taxonomy" id="933084"/>
    <lineage>
        <taxon>Eukaryota</taxon>
        <taxon>Fungi</taxon>
        <taxon>Dikarya</taxon>
        <taxon>Basidiomycota</taxon>
        <taxon>Agaricomycotina</taxon>
        <taxon>Agaricomycetes</taxon>
        <taxon>Agaricomycetidae</taxon>
        <taxon>Jaapiales</taxon>
        <taxon>Jaapiaceae</taxon>
        <taxon>Jaapia</taxon>
    </lineage>
</organism>
<sequence length="419" mass="44607">MHSWSSRSFSQLATVLLLLAPRFALGGTVSKNGTICTIQPSLNGTDDTPAILYAFEQCGKDGSVVFQNATYNIEQVMTTTGLENVVVDLSGTLLWGTNTSYWQNNSLPLGYQNQSTAWIFGGTNVSFVGHGYGTFDGNGQIWYDLANGTDNLPGRPISLTIANTTNATFSGLRFVQSQFWTTAITHSENILLEDFYVNSTSSTGTSTLNTDGSDTFYSNNITFRNWTVVNGDDAIAPKANSSNILIQDSVFWNGNGVAIGSIGQYLDAYEFIENVTAENIVCNGCLYIGYVKTWPGVQQGFPPNGGGGGLGYAKNIVFRNFIANNVTSSIAEITQCTTYNGATGECDTSKFQISNVTWGPGEGTVFGDTLAAFQCSGAVPCPGIELVGGLSGVKTNGTVRSIDCSNIEDPIGFNCTEGS</sequence>
<dbReference type="PANTHER" id="PTHR31736">
    <property type="match status" value="1"/>
</dbReference>
<dbReference type="InterPro" id="IPR011050">
    <property type="entry name" value="Pectin_lyase_fold/virulence"/>
</dbReference>
<evidence type="ECO:0000256" key="7">
    <source>
        <dbReference type="ARBA" id="ARBA00023295"/>
    </source>
</evidence>
<dbReference type="InParanoid" id="A0A067PQH9"/>
<keyword evidence="12" id="KW-1185">Reference proteome</keyword>
<evidence type="ECO:0000256" key="6">
    <source>
        <dbReference type="ARBA" id="ARBA00023180"/>
    </source>
</evidence>
<evidence type="ECO:0000256" key="10">
    <source>
        <dbReference type="SAM" id="SignalP"/>
    </source>
</evidence>
<dbReference type="STRING" id="933084.A0A067PQH9"/>
<dbReference type="SUPFAM" id="SSF51126">
    <property type="entry name" value="Pectin lyase-like"/>
    <property type="match status" value="1"/>
</dbReference>
<evidence type="ECO:0000256" key="9">
    <source>
        <dbReference type="RuleBase" id="RU361169"/>
    </source>
</evidence>
<keyword evidence="8" id="KW-0961">Cell wall biogenesis/degradation</keyword>
<dbReference type="GO" id="GO:0005975">
    <property type="term" value="P:carbohydrate metabolic process"/>
    <property type="evidence" value="ECO:0007669"/>
    <property type="project" value="InterPro"/>
</dbReference>
<keyword evidence="4 10" id="KW-0732">Signal</keyword>
<reference evidence="12" key="1">
    <citation type="journal article" date="2014" name="Proc. Natl. Acad. Sci. U.S.A.">
        <title>Extensive sampling of basidiomycete genomes demonstrates inadequacy of the white-rot/brown-rot paradigm for wood decay fungi.</title>
        <authorList>
            <person name="Riley R."/>
            <person name="Salamov A.A."/>
            <person name="Brown D.W."/>
            <person name="Nagy L.G."/>
            <person name="Floudas D."/>
            <person name="Held B.W."/>
            <person name="Levasseur A."/>
            <person name="Lombard V."/>
            <person name="Morin E."/>
            <person name="Otillar R."/>
            <person name="Lindquist E.A."/>
            <person name="Sun H."/>
            <person name="LaButti K.M."/>
            <person name="Schmutz J."/>
            <person name="Jabbour D."/>
            <person name="Luo H."/>
            <person name="Baker S.E."/>
            <person name="Pisabarro A.G."/>
            <person name="Walton J.D."/>
            <person name="Blanchette R.A."/>
            <person name="Henrissat B."/>
            <person name="Martin F."/>
            <person name="Cullen D."/>
            <person name="Hibbett D.S."/>
            <person name="Grigoriev I.V."/>
        </authorList>
    </citation>
    <scope>NUCLEOTIDE SEQUENCE [LARGE SCALE GENOMIC DNA]</scope>
    <source>
        <strain evidence="12">MUCL 33604</strain>
    </source>
</reference>
<keyword evidence="5 9" id="KW-0378">Hydrolase</keyword>
<gene>
    <name evidence="11" type="ORF">JAAARDRAFT_138515</name>
</gene>
<accession>A0A067PQH9</accession>
<proteinExistence type="inferred from homology"/>
<keyword evidence="3" id="KW-0964">Secreted</keyword>
<evidence type="ECO:0000256" key="3">
    <source>
        <dbReference type="ARBA" id="ARBA00022525"/>
    </source>
</evidence>
<dbReference type="EMBL" id="KL197739">
    <property type="protein sequence ID" value="KDQ52576.1"/>
    <property type="molecule type" value="Genomic_DNA"/>
</dbReference>
<name>A0A067PQH9_9AGAM</name>
<protein>
    <submittedName>
        <fullName evidence="11">Glycoside hydrolase family 28 protein</fullName>
    </submittedName>
</protein>
<dbReference type="GO" id="GO:0071555">
    <property type="term" value="P:cell wall organization"/>
    <property type="evidence" value="ECO:0007669"/>
    <property type="project" value="UniProtKB-KW"/>
</dbReference>
<feature type="chain" id="PRO_5001643340" evidence="10">
    <location>
        <begin position="27"/>
        <end position="419"/>
    </location>
</feature>
<dbReference type="AlphaFoldDB" id="A0A067PQH9"/>
<dbReference type="OrthoDB" id="187139at2759"/>
<dbReference type="GO" id="GO:0004650">
    <property type="term" value="F:polygalacturonase activity"/>
    <property type="evidence" value="ECO:0007669"/>
    <property type="project" value="InterPro"/>
</dbReference>
<feature type="signal peptide" evidence="10">
    <location>
        <begin position="1"/>
        <end position="26"/>
    </location>
</feature>
<evidence type="ECO:0000313" key="11">
    <source>
        <dbReference type="EMBL" id="KDQ52576.1"/>
    </source>
</evidence>
<dbReference type="Gene3D" id="2.160.20.10">
    <property type="entry name" value="Single-stranded right-handed beta-helix, Pectin lyase-like"/>
    <property type="match status" value="1"/>
</dbReference>
<comment type="subcellular location">
    <subcellularLocation>
        <location evidence="1">Secreted</location>
    </subcellularLocation>
</comment>
<dbReference type="GO" id="GO:0005576">
    <property type="term" value="C:extracellular region"/>
    <property type="evidence" value="ECO:0007669"/>
    <property type="project" value="UniProtKB-SubCell"/>
</dbReference>
<keyword evidence="6" id="KW-0325">Glycoprotein</keyword>
<comment type="similarity">
    <text evidence="2 9">Belongs to the glycosyl hydrolase 28 family.</text>
</comment>
<dbReference type="PANTHER" id="PTHR31736:SF8">
    <property type="entry name" value="PUTATIVE (AFU_ORTHOLOGUE AFUA_7G06410)-RELATED"/>
    <property type="match status" value="1"/>
</dbReference>
<dbReference type="Proteomes" id="UP000027265">
    <property type="component" value="Unassembled WGS sequence"/>
</dbReference>